<feature type="domain" description="Ternary complex factor MIP1 leucine-zipper" evidence="1">
    <location>
        <begin position="14"/>
        <end position="94"/>
    </location>
</feature>
<dbReference type="InterPro" id="IPR025757">
    <property type="entry name" value="MIP1_Leuzipper"/>
</dbReference>
<dbReference type="EMBL" id="JAMYWD010000006">
    <property type="protein sequence ID" value="KAJ4969070.1"/>
    <property type="molecule type" value="Genomic_DNA"/>
</dbReference>
<gene>
    <name evidence="2" type="ORF">NE237_015771</name>
</gene>
<dbReference type="AlphaFoldDB" id="A0A9Q0QR89"/>
<evidence type="ECO:0000313" key="2">
    <source>
        <dbReference type="EMBL" id="KAJ4969070.1"/>
    </source>
</evidence>
<feature type="domain" description="Ternary complex factor MIP1 leucine-zipper" evidence="1">
    <location>
        <begin position="264"/>
        <end position="344"/>
    </location>
</feature>
<evidence type="ECO:0000259" key="1">
    <source>
        <dbReference type="Pfam" id="PF14389"/>
    </source>
</evidence>
<dbReference type="Pfam" id="PF14389">
    <property type="entry name" value="Lzipper-MIP1"/>
    <property type="match status" value="2"/>
</dbReference>
<dbReference type="Proteomes" id="UP001141806">
    <property type="component" value="Unassembled WGS sequence"/>
</dbReference>
<dbReference type="PANTHER" id="PTHR46248">
    <property type="entry name" value="EXPRESSED PROTEIN"/>
    <property type="match status" value="1"/>
</dbReference>
<comment type="caution">
    <text evidence="2">The sequence shown here is derived from an EMBL/GenBank/DDBJ whole genome shotgun (WGS) entry which is preliminary data.</text>
</comment>
<accession>A0A9Q0QR89</accession>
<dbReference type="OrthoDB" id="418495at2759"/>
<sequence>MKFEDFLMHQSRDKQKRIDLEEEVAILQAELDDELKLNQVLQCALHGQIVSRPSLSSLLPIQVQVLLAELEMVEEEIIFLETKVEELSLCLDQEIQNREHQLQPLQQLQKHCGSGVASHRKQEDHEQSLGRLHYKADFGGQRLIRERKASLGSASEIHVMSSSRLNGEGYGETDQVAEKSRCNGRNQTQNLLDEAMVTEKPNRLSEELIKCLIGIFLKLNQSSDHFNCEGSASISKLSLSCINSKGQKSKPSFNYFLMHQSRDKQKRIDLEEEVAILQAELDDELKLNQVLQCALHGQIVSRPSLSSLLPIQVQVLLAELEMVEEEIIFLETKVEELSLCLDQEIQNREHQLQPLQQLQKHCGSGVASHRKQEDHEQSLGRLHYKADFGGQRLIRERKASLGSASEIHVMSSSRLNGEGYGETDQVAEKSRCNGRNQTQNLLDEAMVTEKPNRLSEELIKCLIGIFLKLNQSSDHFNCEGSASISKLSLSCINSKGQKSKPSFNCKAPTCFMDDNTSILNPYGILSDFDGPVRDVGQYKNFIQFELCCST</sequence>
<proteinExistence type="predicted"/>
<organism evidence="2 3">
    <name type="scientific">Protea cynaroides</name>
    <dbReference type="NCBI Taxonomy" id="273540"/>
    <lineage>
        <taxon>Eukaryota</taxon>
        <taxon>Viridiplantae</taxon>
        <taxon>Streptophyta</taxon>
        <taxon>Embryophyta</taxon>
        <taxon>Tracheophyta</taxon>
        <taxon>Spermatophyta</taxon>
        <taxon>Magnoliopsida</taxon>
        <taxon>Proteales</taxon>
        <taxon>Proteaceae</taxon>
        <taxon>Protea</taxon>
    </lineage>
</organism>
<protein>
    <recommendedName>
        <fullName evidence="1">Ternary complex factor MIP1 leucine-zipper domain-containing protein</fullName>
    </recommendedName>
</protein>
<keyword evidence="3" id="KW-1185">Reference proteome</keyword>
<evidence type="ECO:0000313" key="3">
    <source>
        <dbReference type="Proteomes" id="UP001141806"/>
    </source>
</evidence>
<name>A0A9Q0QR89_9MAGN</name>
<reference evidence="2" key="1">
    <citation type="journal article" date="2023" name="Plant J.">
        <title>The genome of the king protea, Protea cynaroides.</title>
        <authorList>
            <person name="Chang J."/>
            <person name="Duong T.A."/>
            <person name="Schoeman C."/>
            <person name="Ma X."/>
            <person name="Roodt D."/>
            <person name="Barker N."/>
            <person name="Li Z."/>
            <person name="Van de Peer Y."/>
            <person name="Mizrachi E."/>
        </authorList>
    </citation>
    <scope>NUCLEOTIDE SEQUENCE</scope>
    <source>
        <tissue evidence="2">Young leaves</tissue>
    </source>
</reference>
<dbReference type="PANTHER" id="PTHR46248:SF4">
    <property type="entry name" value="OS01G0147800 PROTEIN"/>
    <property type="match status" value="1"/>
</dbReference>